<comment type="caution">
    <text evidence="1">The sequence shown here is derived from an EMBL/GenBank/DDBJ whole genome shotgun (WGS) entry which is preliminary data.</text>
</comment>
<accession>A0A2R7Y8Q6</accession>
<dbReference type="Proteomes" id="UP000244093">
    <property type="component" value="Unassembled WGS sequence"/>
</dbReference>
<sequence>MPRIIADKETLEQFQFVTINGRLIPKTGEDFMKLCFLAYRFRESVRHELNLVFRDVPQRDAYKELAKMLPSSIYGETAYKYAKLLAEGSKGKIKVRRIWVASRGGVTWGGNLNIRLASSNRVLVRYYGGEWIELESRFGKKYIPLIEELIKLAKGRKESYGVVISFRNGKMYIHLEVPLHLYLKHFSEPKQRGYNLVAGFDVNSDRVNVAVLDINASIVALRTFWYSEVTSHGFPAERAKWIRLNALSNALKWCRSIGVDFVVFEDLTKVKKRRFTGNSNANRKISKFAKKQIIRHGVLKALKIGFTVILVNPEKTTNSLTHKQIMKEKGLDRHMASAYITAYRGIKKIKEQKTATTPPT</sequence>
<dbReference type="AlphaFoldDB" id="A0A2R7Y8Q6"/>
<organism evidence="1 2">
    <name type="scientific">Zestosphaera tikiterensis</name>
    <dbReference type="NCBI Taxonomy" id="1973259"/>
    <lineage>
        <taxon>Archaea</taxon>
        <taxon>Thermoproteota</taxon>
        <taxon>Thermoprotei</taxon>
        <taxon>Desulfurococcales</taxon>
        <taxon>Desulfurococcaceae</taxon>
        <taxon>Zestosphaera</taxon>
    </lineage>
</organism>
<evidence type="ECO:0000313" key="2">
    <source>
        <dbReference type="Proteomes" id="UP000244093"/>
    </source>
</evidence>
<evidence type="ECO:0000313" key="1">
    <source>
        <dbReference type="EMBL" id="PUA33699.1"/>
    </source>
</evidence>
<protein>
    <submittedName>
        <fullName evidence="1">Uncharacterized protein</fullName>
    </submittedName>
</protein>
<proteinExistence type="predicted"/>
<reference evidence="1 2" key="1">
    <citation type="journal article" date="2018" name="Syst. Appl. Microbiol.">
        <title>A new symbiotic nanoarchaeote (Candidatus Nanoclepta minutus) and its host (Zestosphaera tikiterensis gen. nov., sp. nov.) from a New Zealand hot spring.</title>
        <authorList>
            <person name="St John E."/>
            <person name="Liu Y."/>
            <person name="Podar M."/>
            <person name="Stott M.B."/>
            <person name="Meneghin J."/>
            <person name="Chen Z."/>
            <person name="Lagutin K."/>
            <person name="Mitchell K."/>
            <person name="Reysenbach A.L."/>
        </authorList>
    </citation>
    <scope>NUCLEOTIDE SEQUENCE [LARGE SCALE GENOMIC DNA]</scope>
    <source>
        <strain evidence="1">NZ3</strain>
    </source>
</reference>
<name>A0A2R7Y8Q6_9CREN</name>
<gene>
    <name evidence="1" type="ORF">B7O98_01530</name>
</gene>
<dbReference type="EMBL" id="NBVN01000002">
    <property type="protein sequence ID" value="PUA33699.1"/>
    <property type="molecule type" value="Genomic_DNA"/>
</dbReference>